<reference evidence="2" key="2">
    <citation type="submission" date="2022-06" db="EMBL/GenBank/DDBJ databases">
        <title>Draft Genome Sequences of Three Actinomyces oris Strains, Isolated from Healthy Human Feces.</title>
        <authorList>
            <person name="Ye Y."/>
            <person name="Liu C."/>
            <person name="Zhao J."/>
            <person name="Xu J."/>
            <person name="Huang H."/>
            <person name="Wang B."/>
            <person name="Wei J."/>
            <person name="Jing X."/>
        </authorList>
    </citation>
    <scope>NUCLEOTIDE SEQUENCE</scope>
    <source>
        <strain evidence="2">CNGBCC1803368</strain>
    </source>
</reference>
<keyword evidence="1" id="KW-0378">Hydrolase</keyword>
<dbReference type="SMR" id="A0A0X8K1J2"/>
<evidence type="ECO:0000313" key="3">
    <source>
        <dbReference type="Proteomes" id="UP001180729"/>
    </source>
</evidence>
<dbReference type="EMBL" id="JAMZMH010000006">
    <property type="protein sequence ID" value="MDT0248748.1"/>
    <property type="molecule type" value="Genomic_DNA"/>
</dbReference>
<gene>
    <name evidence="2" type="ORF">RMW62_06580</name>
</gene>
<evidence type="ECO:0000313" key="2">
    <source>
        <dbReference type="EMBL" id="MDT0248748.1"/>
    </source>
</evidence>
<dbReference type="InterPro" id="IPR053465">
    <property type="entry name" value="Sortase_Class_E"/>
</dbReference>
<dbReference type="InterPro" id="IPR005754">
    <property type="entry name" value="Sortase"/>
</dbReference>
<dbReference type="Gene3D" id="2.40.260.10">
    <property type="entry name" value="Sortase"/>
    <property type="match status" value="1"/>
</dbReference>
<accession>A0A0X8K1J2</accession>
<dbReference type="Pfam" id="PF04203">
    <property type="entry name" value="Sortase"/>
    <property type="match status" value="1"/>
</dbReference>
<dbReference type="NCBIfam" id="NF033747">
    <property type="entry name" value="class_E_sortase"/>
    <property type="match status" value="1"/>
</dbReference>
<dbReference type="NCBIfam" id="TIGR01076">
    <property type="entry name" value="sortase_fam"/>
    <property type="match status" value="1"/>
</dbReference>
<name>A0A0X8K1J2_9ACTO</name>
<dbReference type="Proteomes" id="UP001180729">
    <property type="component" value="Unassembled WGS sequence"/>
</dbReference>
<dbReference type="GO" id="GO:0016787">
    <property type="term" value="F:hydrolase activity"/>
    <property type="evidence" value="ECO:0007669"/>
    <property type="project" value="UniProtKB-KW"/>
</dbReference>
<organism evidence="2 3">
    <name type="scientific">Actinomyces oris</name>
    <dbReference type="NCBI Taxonomy" id="544580"/>
    <lineage>
        <taxon>Bacteria</taxon>
        <taxon>Bacillati</taxon>
        <taxon>Actinomycetota</taxon>
        <taxon>Actinomycetes</taxon>
        <taxon>Actinomycetales</taxon>
        <taxon>Actinomycetaceae</taxon>
        <taxon>Actinomyces</taxon>
    </lineage>
</organism>
<sequence length="257" mass="28221">MTRGGLVRHRAPGQSRAVRIFNGTLTGIGELLITAGLVVALFLCWQLWWTGIDANASAQAVATQFHEKQVQSPQKAGTKRTDAPPVMEQVGYGETIGMLVVPKWYGVTNNNMPIMEGTGSDVLDQAAAGHYTNTQQLGEVGNFAIAGHRRTYGNSFRRIDLLQEGDEIIVSTAKTWYVFKVTGHELVKPEQVEVIAPVPNQPDAQPTDRYITLTTCHGSTAGEFGNDLRWIVHAKFAYWMDRSEGRPESVLNDPGVN</sequence>
<dbReference type="RefSeq" id="WP_060957063.1">
    <property type="nucleotide sequence ID" value="NZ_CAUQNV010000004.1"/>
</dbReference>
<dbReference type="PDB" id="5UTT">
    <property type="method" value="X-ray"/>
    <property type="resolution" value="1.70 A"/>
    <property type="chains" value="A/B/C/D=71-257"/>
</dbReference>
<comment type="caution">
    <text evidence="2">The sequence shown here is derived from an EMBL/GenBank/DDBJ whole genome shotgun (WGS) entry which is preliminary data.</text>
</comment>
<evidence type="ECO:0000256" key="1">
    <source>
        <dbReference type="ARBA" id="ARBA00022801"/>
    </source>
</evidence>
<dbReference type="InterPro" id="IPR042003">
    <property type="entry name" value="Sortase_E"/>
</dbReference>
<dbReference type="InterPro" id="IPR023365">
    <property type="entry name" value="Sortase_dom-sf"/>
</dbReference>
<dbReference type="AlphaFoldDB" id="A0A0X8K1J2"/>
<dbReference type="KEGG" id="aos:AXE84_04905"/>
<proteinExistence type="evidence at protein level"/>
<evidence type="ECO:0007829" key="4">
    <source>
        <dbReference type="PDB" id="5UTT"/>
    </source>
</evidence>
<reference evidence="4" key="1">
    <citation type="journal article" date="2019" name="Proc. Natl. Acad. Sci. U.S.A.">
        <title>Cell-to-cell interaction requires optimal positioning of a pilus tip adhesin modulated by gram-positive transpeptidase enzymes.</title>
        <authorList>
            <person name="Chang C."/>
            <person name="Wu C."/>
            <person name="Osipiuk J."/>
            <person name="Siegel S.D."/>
            <person name="Zhu S."/>
            <person name="Liu X."/>
            <person name="Joachimiak A."/>
            <person name="Clubb R.T."/>
            <person name="Das A."/>
            <person name="Ton-That H."/>
        </authorList>
    </citation>
    <scope>X-RAY CRYSTALLOGRAPHY (1.70 ANGSTROMS) OF 71-257</scope>
</reference>
<protein>
    <submittedName>
        <fullName evidence="2">Class E sortase</fullName>
    </submittedName>
</protein>
<dbReference type="CDD" id="cd05830">
    <property type="entry name" value="Sortase_E"/>
    <property type="match status" value="1"/>
</dbReference>
<dbReference type="SUPFAM" id="SSF63817">
    <property type="entry name" value="Sortase"/>
    <property type="match status" value="1"/>
</dbReference>
<keyword evidence="4" id="KW-0002">3D-structure</keyword>